<evidence type="ECO:0000256" key="4">
    <source>
        <dbReference type="ARBA" id="ARBA00023239"/>
    </source>
</evidence>
<dbReference type="PANTHER" id="PTHR48078">
    <property type="entry name" value="THREONINE DEHYDRATASE, MITOCHONDRIAL-RELATED"/>
    <property type="match status" value="1"/>
</dbReference>
<dbReference type="Gene3D" id="3.40.50.1100">
    <property type="match status" value="2"/>
</dbReference>
<feature type="domain" description="Tryptophan synthase beta chain-like PALP" evidence="6">
    <location>
        <begin position="90"/>
        <end position="391"/>
    </location>
</feature>
<dbReference type="PANTHER" id="PTHR48078:SF6">
    <property type="entry name" value="L-THREONINE DEHYDRATASE CATABOLIC TDCB"/>
    <property type="match status" value="1"/>
</dbReference>
<evidence type="ECO:0000259" key="6">
    <source>
        <dbReference type="Pfam" id="PF00291"/>
    </source>
</evidence>
<evidence type="ECO:0000256" key="3">
    <source>
        <dbReference type="ARBA" id="ARBA00022898"/>
    </source>
</evidence>
<reference evidence="7 8" key="1">
    <citation type="journal article" date="2019" name="Int. J. Syst. Evol. Microbiol.">
        <title>The Global Catalogue of Microorganisms (GCM) 10K type strain sequencing project: providing services to taxonomists for standard genome sequencing and annotation.</title>
        <authorList>
            <consortium name="The Broad Institute Genomics Platform"/>
            <consortium name="The Broad Institute Genome Sequencing Center for Infectious Disease"/>
            <person name="Wu L."/>
            <person name="Ma J."/>
        </authorList>
    </citation>
    <scope>NUCLEOTIDE SEQUENCE [LARGE SCALE GENOMIC DNA]</scope>
    <source>
        <strain evidence="7 8">JCM 10303</strain>
    </source>
</reference>
<comment type="cofactor">
    <cofactor evidence="1">
        <name>pyridoxal 5'-phosphate</name>
        <dbReference type="ChEBI" id="CHEBI:597326"/>
    </cofactor>
</comment>
<accession>A0ABN1C0T9</accession>
<comment type="caution">
    <text evidence="7">The sequence shown here is derived from an EMBL/GenBank/DDBJ whole genome shotgun (WGS) entry which is preliminary data.</text>
</comment>
<dbReference type="InterPro" id="IPR050147">
    <property type="entry name" value="Ser/Thr_Dehydratase"/>
</dbReference>
<dbReference type="CDD" id="cd01563">
    <property type="entry name" value="Thr-synth_1"/>
    <property type="match status" value="1"/>
</dbReference>
<dbReference type="InterPro" id="IPR004450">
    <property type="entry name" value="Thr_synthase-like"/>
</dbReference>
<evidence type="ECO:0000256" key="5">
    <source>
        <dbReference type="NCBIfam" id="TIGR00260"/>
    </source>
</evidence>
<keyword evidence="4" id="KW-0456">Lyase</keyword>
<protein>
    <recommendedName>
        <fullName evidence="5">Threonine synthase</fullName>
        <ecNumber evidence="5">4.2.3.1</ecNumber>
    </recommendedName>
</protein>
<evidence type="ECO:0000256" key="2">
    <source>
        <dbReference type="ARBA" id="ARBA00005517"/>
    </source>
</evidence>
<dbReference type="InterPro" id="IPR001926">
    <property type="entry name" value="TrpB-like_PALP"/>
</dbReference>
<keyword evidence="3" id="KW-0663">Pyridoxal phosphate</keyword>
<dbReference type="Pfam" id="PF00291">
    <property type="entry name" value="PALP"/>
    <property type="match status" value="1"/>
</dbReference>
<organism evidence="7 8">
    <name type="scientific">Saccharopolyspora erythraea</name>
    <name type="common">Streptomyces erythraeus</name>
    <dbReference type="NCBI Taxonomy" id="1836"/>
    <lineage>
        <taxon>Bacteria</taxon>
        <taxon>Bacillati</taxon>
        <taxon>Actinomycetota</taxon>
        <taxon>Actinomycetes</taxon>
        <taxon>Pseudonocardiales</taxon>
        <taxon>Pseudonocardiaceae</taxon>
        <taxon>Saccharopolyspora</taxon>
    </lineage>
</organism>
<dbReference type="NCBIfam" id="TIGR00260">
    <property type="entry name" value="thrC"/>
    <property type="match status" value="1"/>
</dbReference>
<gene>
    <name evidence="7" type="primary">thrC_1</name>
    <name evidence="7" type="ORF">GCM10009533_05120</name>
</gene>
<evidence type="ECO:0000313" key="7">
    <source>
        <dbReference type="EMBL" id="GAA0509292.1"/>
    </source>
</evidence>
<evidence type="ECO:0000313" key="8">
    <source>
        <dbReference type="Proteomes" id="UP001500729"/>
    </source>
</evidence>
<dbReference type="InterPro" id="IPR036052">
    <property type="entry name" value="TrpB-like_PALP_sf"/>
</dbReference>
<name>A0ABN1C0T9_SACER</name>
<evidence type="ECO:0000256" key="1">
    <source>
        <dbReference type="ARBA" id="ARBA00001933"/>
    </source>
</evidence>
<comment type="similarity">
    <text evidence="2">Belongs to the threonine synthase family.</text>
</comment>
<dbReference type="EMBL" id="BAAAGS010000002">
    <property type="protein sequence ID" value="GAA0509292.1"/>
    <property type="molecule type" value="Genomic_DNA"/>
</dbReference>
<dbReference type="SUPFAM" id="SSF53686">
    <property type="entry name" value="Tryptophan synthase beta subunit-like PLP-dependent enzymes"/>
    <property type="match status" value="1"/>
</dbReference>
<dbReference type="Proteomes" id="UP001500729">
    <property type="component" value="Unassembled WGS sequence"/>
</dbReference>
<keyword evidence="8" id="KW-1185">Reference proteome</keyword>
<dbReference type="RefSeq" id="WP_009947719.1">
    <property type="nucleotide sequence ID" value="NZ_BAAAGS010000002.1"/>
</dbReference>
<proteinExistence type="inferred from homology"/>
<dbReference type="EC" id="4.2.3.1" evidence="5"/>
<sequence>MTAAAHAQTTGAKTTYDLGNAVELVSKEEGHRQPLAPEFVSLEDFSPLEVAYDFGRIRREDIEAGPRSIWRYKQLLPVPSNVDEHPNTEPGCTRLVRADRLAKALGVKQIWIKDDTGNPTHSFKDRVVAVALAAAREFGFKVLACPSTGNLANAVAAAAARAGWDSVVLVPSTLERAKILMSAVYDGSLLAVDGNYDDVNRLATELAAEHEDWAFVNVNVRPYYSEGSKTLAFEVAEQLGWRIPEQIVVPIASGSQLTKVDKGFRELTQVGLVEDSPVRIFGAQATGCSPVASAFKEGHDVVQPVRPDTIARSLAIGAPADGPYVLDVVRRTNGAIEDVTDEEVVEGIRLLARTEGIFAETAGGVTVATAKKLIEAGKIDPDQETVLLITGDGLKTLDAVQDKVGPKATVAPSTEAVNAALGL</sequence>